<feature type="signal peptide" evidence="15">
    <location>
        <begin position="1"/>
        <end position="22"/>
    </location>
</feature>
<dbReference type="PRINTS" id="PR00765">
    <property type="entry name" value="CRBOXYPTASEA"/>
</dbReference>
<keyword evidence="5" id="KW-0479">Metal-binding</keyword>
<comment type="cofactor">
    <cofactor evidence="1">
        <name>Zn(2+)</name>
        <dbReference type="ChEBI" id="CHEBI:29105"/>
    </cofactor>
</comment>
<keyword evidence="3" id="KW-0121">Carboxypeptidase</keyword>
<dbReference type="GO" id="GO:0004181">
    <property type="term" value="F:metallocarboxypeptidase activity"/>
    <property type="evidence" value="ECO:0007669"/>
    <property type="project" value="InterPro"/>
</dbReference>
<evidence type="ECO:0000256" key="10">
    <source>
        <dbReference type="ARBA" id="ARBA00023157"/>
    </source>
</evidence>
<dbReference type="STRING" id="451379.A0A0N5AFM3"/>
<dbReference type="SUPFAM" id="SSF53187">
    <property type="entry name" value="Zn-dependent exopeptidases"/>
    <property type="match status" value="1"/>
</dbReference>
<organism evidence="18 19">
    <name type="scientific">Syphacia muris</name>
    <dbReference type="NCBI Taxonomy" id="451379"/>
    <lineage>
        <taxon>Eukaryota</taxon>
        <taxon>Metazoa</taxon>
        <taxon>Ecdysozoa</taxon>
        <taxon>Nematoda</taxon>
        <taxon>Chromadorea</taxon>
        <taxon>Rhabditida</taxon>
        <taxon>Spirurina</taxon>
        <taxon>Oxyuridomorpha</taxon>
        <taxon>Oxyuroidea</taxon>
        <taxon>Oxyuridae</taxon>
        <taxon>Syphacia</taxon>
    </lineage>
</organism>
<evidence type="ECO:0000313" key="19">
    <source>
        <dbReference type="WBParaSite" id="SMUV_0000308301-mRNA-1"/>
    </source>
</evidence>
<keyword evidence="18" id="KW-1185">Reference proteome</keyword>
<evidence type="ECO:0000256" key="11">
    <source>
        <dbReference type="ARBA" id="ARBA00069039"/>
    </source>
</evidence>
<keyword evidence="8" id="KW-0862">Zinc</keyword>
<dbReference type="Gene3D" id="3.40.630.10">
    <property type="entry name" value="Zn peptidases"/>
    <property type="match status" value="1"/>
</dbReference>
<feature type="compositionally biased region" description="Polar residues" evidence="14">
    <location>
        <begin position="533"/>
        <end position="569"/>
    </location>
</feature>
<dbReference type="PANTHER" id="PTHR11705">
    <property type="entry name" value="PROTEASE FAMILY M14 CARBOXYPEPTIDASE A,B"/>
    <property type="match status" value="1"/>
</dbReference>
<dbReference type="AlphaFoldDB" id="A0A0N5AFM3"/>
<feature type="compositionally biased region" description="Low complexity" evidence="14">
    <location>
        <begin position="523"/>
        <end position="532"/>
    </location>
</feature>
<evidence type="ECO:0000256" key="3">
    <source>
        <dbReference type="ARBA" id="ARBA00022645"/>
    </source>
</evidence>
<feature type="disulfide bond" evidence="12">
    <location>
        <begin position="838"/>
        <end position="856"/>
    </location>
</feature>
<dbReference type="PROSITE" id="PS51670">
    <property type="entry name" value="SHKT"/>
    <property type="match status" value="1"/>
</dbReference>
<feature type="domain" description="ShKT" evidence="16">
    <location>
        <begin position="831"/>
        <end position="864"/>
    </location>
</feature>
<sequence length="876" mass="97280">MFLLLLLLILASDTLLLSSVSANQPYNANANMIYRDDRERNYRNFKLIRINPKNKENLTYLKHLYQNNSPYELDFWQPPSHIGALVDVTVSPEDAQIFVHDLQTKHIEFIVAISDLQQAIESERSGARREAYSDGSFQLDKYNRFSDIEEYLRKLQEENPEMVTLTEIGRSHENRSITVVKISGKRSFGTNVSIWIDAGIHAREWIAPAVALSVIDELISGYSRNPVIQNLLDSIDWYILPVVNPDGYEYTHTKNRMWRKNRRPAQCKRNYFHTVCCVGVDLNRNFDWFWACKFSATGSSTDPCHETYHGTSAFSEPESQAVRDFLQELKPEAFLTLHSYSQMWLIPYGHRKRSYPQDYSTALKPLAIRATKALQKVHGTRYAIGTGADLMYEASGGSHDWAKGHLHVPYSYLIELRPKNTMFGNGFLLPEREIRPTAEETFEAIKIVADELLGQFAQPKIREMLLRKTNTTYPTTTQETTTLSSKLPKGVEIPIVETAATFGTTKTTTTEMLTTEELLTQTTAKATPTTTTERSGQMTAESTSSSLVTTGNTTIDTATSLPPTSAQPEETTMKIVEPTSTTVFETTTTQIETTETSSSTTNARTEQTTTTPELVTISSTTSSNIPDTTTSSSTTVTDSTEAIKTTVAELTTTTSEPSTSVNTSLTSTTEISPNLTSGSTIVATELTSTSLPTTTTTPSTTFTTSTVVNPITTKTFTLDNVSKWTTTTNNLEVTSTSETVTNATTEETAATTSAVTDKTAEETTVSTITTEKEDIRNETTTSKPMTTSESYTTTIATLSPLPTVQPTVSSISTAFPTLTAVVVTDSTPIKCKDYGVYCKWWKIHDLCRLPRVQKLCALSCNIKCREKNSVITRIRT</sequence>
<evidence type="ECO:0000256" key="13">
    <source>
        <dbReference type="PROSITE-ProRule" id="PRU01379"/>
    </source>
</evidence>
<evidence type="ECO:0000256" key="15">
    <source>
        <dbReference type="SAM" id="SignalP"/>
    </source>
</evidence>
<dbReference type="FunFam" id="3.40.630.10:FF:000208">
    <property type="entry name" value="Protein CBG05161"/>
    <property type="match status" value="1"/>
</dbReference>
<name>A0A0N5AFM3_9BILA</name>
<evidence type="ECO:0000256" key="2">
    <source>
        <dbReference type="ARBA" id="ARBA00005988"/>
    </source>
</evidence>
<dbReference type="FunFam" id="3.30.70.340:FF:000002">
    <property type="entry name" value="Carboxypeptidase A"/>
    <property type="match status" value="1"/>
</dbReference>
<feature type="region of interest" description="Disordered" evidence="14">
    <location>
        <begin position="523"/>
        <end position="569"/>
    </location>
</feature>
<dbReference type="InterPro" id="IPR003146">
    <property type="entry name" value="M14A_act_pep"/>
</dbReference>
<proteinExistence type="inferred from homology"/>
<accession>A0A0N5AFM3</accession>
<evidence type="ECO:0000256" key="12">
    <source>
        <dbReference type="PROSITE-ProRule" id="PRU01005"/>
    </source>
</evidence>
<dbReference type="PANTHER" id="PTHR11705:SF133">
    <property type="entry name" value="PEPTIDASE M14 CARBOXYPEPTIDASE A DOMAIN-CONTAINING PROTEIN"/>
    <property type="match status" value="1"/>
</dbReference>
<evidence type="ECO:0000256" key="1">
    <source>
        <dbReference type="ARBA" id="ARBA00001947"/>
    </source>
</evidence>
<reference evidence="19" key="1">
    <citation type="submission" date="2017-02" db="UniProtKB">
        <authorList>
            <consortium name="WormBaseParasite"/>
        </authorList>
    </citation>
    <scope>IDENTIFICATION</scope>
</reference>
<keyword evidence="9" id="KW-0482">Metalloprotease</keyword>
<evidence type="ECO:0000256" key="5">
    <source>
        <dbReference type="ARBA" id="ARBA00022723"/>
    </source>
</evidence>
<comment type="caution">
    <text evidence="12">Lacks conserved residue(s) required for the propagation of feature annotation.</text>
</comment>
<evidence type="ECO:0000256" key="4">
    <source>
        <dbReference type="ARBA" id="ARBA00022670"/>
    </source>
</evidence>
<dbReference type="InterPro" id="IPR057247">
    <property type="entry name" value="CARBOXYPEPT_ZN_2"/>
</dbReference>
<feature type="region of interest" description="Disordered" evidence="14">
    <location>
        <begin position="590"/>
        <end position="672"/>
    </location>
</feature>
<dbReference type="InterPro" id="IPR000834">
    <property type="entry name" value="Peptidase_M14"/>
</dbReference>
<dbReference type="PROSITE" id="PS00133">
    <property type="entry name" value="CARBOXYPEPT_ZN_2"/>
    <property type="match status" value="1"/>
</dbReference>
<dbReference type="GO" id="GO:0005615">
    <property type="term" value="C:extracellular space"/>
    <property type="evidence" value="ECO:0007669"/>
    <property type="project" value="TreeGrafter"/>
</dbReference>
<evidence type="ECO:0000256" key="6">
    <source>
        <dbReference type="ARBA" id="ARBA00022729"/>
    </source>
</evidence>
<evidence type="ECO:0000313" key="18">
    <source>
        <dbReference type="Proteomes" id="UP000046393"/>
    </source>
</evidence>
<feature type="active site" description="Proton donor/acceptor" evidence="13">
    <location>
        <position position="415"/>
    </location>
</feature>
<dbReference type="InterPro" id="IPR003582">
    <property type="entry name" value="ShKT_dom"/>
</dbReference>
<dbReference type="InterPro" id="IPR036990">
    <property type="entry name" value="M14A-like_propep"/>
</dbReference>
<dbReference type="CDD" id="cd03860">
    <property type="entry name" value="M14_CP_A-B_like"/>
    <property type="match status" value="1"/>
</dbReference>
<evidence type="ECO:0000259" key="16">
    <source>
        <dbReference type="PROSITE" id="PS51670"/>
    </source>
</evidence>
<dbReference type="Proteomes" id="UP000046393">
    <property type="component" value="Unplaced"/>
</dbReference>
<keyword evidence="7" id="KW-0378">Hydrolase</keyword>
<dbReference type="GO" id="GO:0008270">
    <property type="term" value="F:zinc ion binding"/>
    <property type="evidence" value="ECO:0007669"/>
    <property type="project" value="InterPro"/>
</dbReference>
<keyword evidence="10 12" id="KW-1015">Disulfide bond</keyword>
<evidence type="ECO:0000256" key="8">
    <source>
        <dbReference type="ARBA" id="ARBA00022833"/>
    </source>
</evidence>
<keyword evidence="6 15" id="KW-0732">Signal</keyword>
<feature type="compositionally biased region" description="Low complexity" evidence="14">
    <location>
        <begin position="590"/>
        <end position="669"/>
    </location>
</feature>
<dbReference type="SMART" id="SM00631">
    <property type="entry name" value="Zn_pept"/>
    <property type="match status" value="1"/>
</dbReference>
<dbReference type="SUPFAM" id="SSF54897">
    <property type="entry name" value="Protease propeptides/inhibitors"/>
    <property type="match status" value="1"/>
</dbReference>
<evidence type="ECO:0000256" key="7">
    <source>
        <dbReference type="ARBA" id="ARBA00022801"/>
    </source>
</evidence>
<feature type="disulfide bond" evidence="12">
    <location>
        <begin position="847"/>
        <end position="860"/>
    </location>
</feature>
<evidence type="ECO:0000256" key="14">
    <source>
        <dbReference type="SAM" id="MobiDB-lite"/>
    </source>
</evidence>
<dbReference type="Pfam" id="PF00246">
    <property type="entry name" value="Peptidase_M14"/>
    <property type="match status" value="1"/>
</dbReference>
<dbReference type="GO" id="GO:0006508">
    <property type="term" value="P:proteolysis"/>
    <property type="evidence" value="ECO:0007669"/>
    <property type="project" value="UniProtKB-KW"/>
</dbReference>
<dbReference type="PROSITE" id="PS52035">
    <property type="entry name" value="PEPTIDASE_M14"/>
    <property type="match status" value="1"/>
</dbReference>
<comment type="similarity">
    <text evidence="2 13">Belongs to the peptidase M14 family.</text>
</comment>
<dbReference type="WBParaSite" id="SMUV_0000308301-mRNA-1">
    <property type="protein sequence ID" value="SMUV_0000308301-mRNA-1"/>
    <property type="gene ID" value="SMUV_0000308301"/>
</dbReference>
<dbReference type="Pfam" id="PF02244">
    <property type="entry name" value="Propep_M14"/>
    <property type="match status" value="1"/>
</dbReference>
<evidence type="ECO:0000259" key="17">
    <source>
        <dbReference type="PROSITE" id="PS52035"/>
    </source>
</evidence>
<protein>
    <recommendedName>
        <fullName evidence="11">Zinc carboxypeptidase A 1</fullName>
    </recommendedName>
</protein>
<feature type="domain" description="Peptidase M14" evidence="17">
    <location>
        <begin position="141"/>
        <end position="452"/>
    </location>
</feature>
<keyword evidence="4" id="KW-0645">Protease</keyword>
<dbReference type="Gene3D" id="3.30.70.340">
    <property type="entry name" value="Metallocarboxypeptidase-like"/>
    <property type="match status" value="1"/>
</dbReference>
<evidence type="ECO:0000256" key="9">
    <source>
        <dbReference type="ARBA" id="ARBA00023049"/>
    </source>
</evidence>
<feature type="chain" id="PRO_5005893104" description="Zinc carboxypeptidase A 1" evidence="15">
    <location>
        <begin position="23"/>
        <end position="876"/>
    </location>
</feature>